<protein>
    <submittedName>
        <fullName evidence="3">DUF2933 domain-containing protein</fullName>
    </submittedName>
</protein>
<comment type="caution">
    <text evidence="3">The sequence shown here is derived from an EMBL/GenBank/DDBJ whole genome shotgun (WGS) entry which is preliminary data.</text>
</comment>
<accession>A0ABT7IF53</accession>
<reference evidence="3 4" key="1">
    <citation type="submission" date="2023-06" db="EMBL/GenBank/DDBJ databases">
        <title>Marinobacter azerbaijanicus a moderately halophilic, isolated from Urmia Lake in Azerbaijan region of Iran.</title>
        <authorList>
            <person name="Sanchez-Porro C."/>
            <person name="Aghdam E.M."/>
            <person name="Saheb S.M."/>
            <person name="Tarhriz V."/>
            <person name="Kazemi E."/>
            <person name="Ammozegar M.A."/>
            <person name="Ventosa A."/>
            <person name="Hejazi M.S."/>
        </authorList>
    </citation>
    <scope>NUCLEOTIDE SEQUENCE [LARGE SCALE GENOMIC DNA]</scope>
    <source>
        <strain evidence="3 4">TBZ242</strain>
    </source>
</reference>
<dbReference type="Proteomes" id="UP001227964">
    <property type="component" value="Unassembled WGS sequence"/>
</dbReference>
<evidence type="ECO:0000313" key="4">
    <source>
        <dbReference type="Proteomes" id="UP001227964"/>
    </source>
</evidence>
<evidence type="ECO:0000313" key="3">
    <source>
        <dbReference type="EMBL" id="MDL0432315.1"/>
    </source>
</evidence>
<dbReference type="EMBL" id="JASSVS010000007">
    <property type="protein sequence ID" value="MDL0432315.1"/>
    <property type="molecule type" value="Genomic_DNA"/>
</dbReference>
<sequence>MDRRFKITLAVFAVIALFLLWGEHRVHLLGALPWLILLACPFMHIFMHGGHGGHGHHNQHGSQHGKTGDQRDEQ</sequence>
<evidence type="ECO:0000256" key="1">
    <source>
        <dbReference type="SAM" id="MobiDB-lite"/>
    </source>
</evidence>
<dbReference type="RefSeq" id="WP_285391497.1">
    <property type="nucleotide sequence ID" value="NZ_JASSVS010000007.1"/>
</dbReference>
<feature type="region of interest" description="Disordered" evidence="1">
    <location>
        <begin position="53"/>
        <end position="74"/>
    </location>
</feature>
<proteinExistence type="predicted"/>
<organism evidence="3 4">
    <name type="scientific">Marinobacter azerbaijanicus</name>
    <dbReference type="NCBI Taxonomy" id="3050455"/>
    <lineage>
        <taxon>Bacteria</taxon>
        <taxon>Pseudomonadati</taxon>
        <taxon>Pseudomonadota</taxon>
        <taxon>Gammaproteobacteria</taxon>
        <taxon>Pseudomonadales</taxon>
        <taxon>Marinobacteraceae</taxon>
        <taxon>Marinobacter</taxon>
    </lineage>
</organism>
<keyword evidence="2" id="KW-1133">Transmembrane helix</keyword>
<dbReference type="InterPro" id="IPR021682">
    <property type="entry name" value="DUF2933"/>
</dbReference>
<keyword evidence="2" id="KW-0812">Transmembrane</keyword>
<feature type="transmembrane region" description="Helical" evidence="2">
    <location>
        <begin position="32"/>
        <end position="50"/>
    </location>
</feature>
<gene>
    <name evidence="3" type="ORF">QPM17_14315</name>
</gene>
<name>A0ABT7IF53_9GAMM</name>
<dbReference type="Pfam" id="PF11666">
    <property type="entry name" value="DUF2933"/>
    <property type="match status" value="1"/>
</dbReference>
<evidence type="ECO:0000256" key="2">
    <source>
        <dbReference type="SAM" id="Phobius"/>
    </source>
</evidence>
<keyword evidence="4" id="KW-1185">Reference proteome</keyword>
<keyword evidence="2" id="KW-0472">Membrane</keyword>